<evidence type="ECO:0000313" key="2">
    <source>
        <dbReference type="Proteomes" id="UP001732700"/>
    </source>
</evidence>
<accession>A0ACD5ZJL7</accession>
<evidence type="ECO:0000313" key="1">
    <source>
        <dbReference type="EnsemblPlants" id="AVESA.00010b.r2.6DG1165980.1.CDS"/>
    </source>
</evidence>
<dbReference type="Proteomes" id="UP001732700">
    <property type="component" value="Chromosome 6D"/>
</dbReference>
<sequence length="399" mass="45914">MAPPDRLSELPDCLLQSILSSLRAREVVQTTALSRRWRDVWRGVLRLDIDQREFQAAEVVADRDGRRDKNAELEEWARFDDFADNLLLHHGGGGDDDDNLPLDALRLHVVDKRDSSRRRLPRYTRWLEWVHGCLDRYRPTALEIHSDFDMTVDLRLMGLRSDLTRLNTLRLHGVLHAGGFGDSESAGSDDSESADSSVCPVLEHVEFSSCAIGFEGVVTARTLKKLVVDRCWRRNDTKKEGAPRPRLQAPALTSLRLVMTFQDDIWVFETPSLVEASIRTTRHFVNRDDEYELLCNLYNVTRLELSGFLAIEKIRPKTGGHQDLPKFHNLTTLLLEDCDLTGEVYNMLDLFLYNAPKLEELTLQNCKLPQEWSESKKMCLNLKFTEINCHKDDVRQVDR</sequence>
<keyword evidence="2" id="KW-1185">Reference proteome</keyword>
<dbReference type="EnsemblPlants" id="AVESA.00010b.r2.6DG1165980.1">
    <property type="protein sequence ID" value="AVESA.00010b.r2.6DG1165980.1.CDS"/>
    <property type="gene ID" value="AVESA.00010b.r2.6DG1165980"/>
</dbReference>
<reference evidence="1" key="2">
    <citation type="submission" date="2025-09" db="UniProtKB">
        <authorList>
            <consortium name="EnsemblPlants"/>
        </authorList>
    </citation>
    <scope>IDENTIFICATION</scope>
</reference>
<name>A0ACD5ZJL7_AVESA</name>
<organism evidence="1 2">
    <name type="scientific">Avena sativa</name>
    <name type="common">Oat</name>
    <dbReference type="NCBI Taxonomy" id="4498"/>
    <lineage>
        <taxon>Eukaryota</taxon>
        <taxon>Viridiplantae</taxon>
        <taxon>Streptophyta</taxon>
        <taxon>Embryophyta</taxon>
        <taxon>Tracheophyta</taxon>
        <taxon>Spermatophyta</taxon>
        <taxon>Magnoliopsida</taxon>
        <taxon>Liliopsida</taxon>
        <taxon>Poales</taxon>
        <taxon>Poaceae</taxon>
        <taxon>BOP clade</taxon>
        <taxon>Pooideae</taxon>
        <taxon>Poodae</taxon>
        <taxon>Poeae</taxon>
        <taxon>Poeae Chloroplast Group 1 (Aveneae type)</taxon>
        <taxon>Aveninae</taxon>
        <taxon>Avena</taxon>
    </lineage>
</organism>
<reference evidence="1" key="1">
    <citation type="submission" date="2021-05" db="EMBL/GenBank/DDBJ databases">
        <authorList>
            <person name="Scholz U."/>
            <person name="Mascher M."/>
            <person name="Fiebig A."/>
        </authorList>
    </citation>
    <scope>NUCLEOTIDE SEQUENCE [LARGE SCALE GENOMIC DNA]</scope>
</reference>
<proteinExistence type="predicted"/>
<protein>
    <submittedName>
        <fullName evidence="1">Uncharacterized protein</fullName>
    </submittedName>
</protein>